<feature type="domain" description="SSD" evidence="8">
    <location>
        <begin position="259"/>
        <end position="354"/>
    </location>
</feature>
<feature type="transmembrane region" description="Helical" evidence="7">
    <location>
        <begin position="556"/>
        <end position="573"/>
    </location>
</feature>
<feature type="transmembrane region" description="Helical" evidence="7">
    <location>
        <begin position="256"/>
        <end position="276"/>
    </location>
</feature>
<dbReference type="RefSeq" id="WP_053993368.1">
    <property type="nucleotide sequence ID" value="NZ_CP065643.1"/>
</dbReference>
<evidence type="ECO:0000256" key="2">
    <source>
        <dbReference type="ARBA" id="ARBA00010157"/>
    </source>
</evidence>
<reference evidence="9 10" key="1">
    <citation type="submission" date="2015-07" db="EMBL/GenBank/DDBJ databases">
        <title>Genome sequencing project for genomic taxonomy and phylogenomics of Bacillus-like bacteria.</title>
        <authorList>
            <person name="Liu B."/>
            <person name="Wang J."/>
            <person name="Zhu Y."/>
            <person name="Liu G."/>
            <person name="Chen Q."/>
            <person name="Chen Z."/>
            <person name="Che J."/>
            <person name="Ge C."/>
            <person name="Shi H."/>
            <person name="Pan Z."/>
            <person name="Liu X."/>
        </authorList>
    </citation>
    <scope>NUCLEOTIDE SEQUENCE [LARGE SCALE GENOMIC DNA]</scope>
    <source>
        <strain evidence="9 10">DSM 54</strain>
    </source>
</reference>
<keyword evidence="6 7" id="KW-0472">Membrane</keyword>
<feature type="transmembrane region" description="Helical" evidence="7">
    <location>
        <begin position="653"/>
        <end position="676"/>
    </location>
</feature>
<name>A0A0M9DNF4_9BACI</name>
<keyword evidence="4 7" id="KW-0812">Transmembrane</keyword>
<comment type="caution">
    <text evidence="9">The sequence shown here is derived from an EMBL/GenBank/DDBJ whole genome shotgun (WGS) entry which is preliminary data.</text>
</comment>
<dbReference type="Gene3D" id="1.20.1640.10">
    <property type="entry name" value="Multidrug efflux transporter AcrB transmembrane domain"/>
    <property type="match status" value="2"/>
</dbReference>
<gene>
    <name evidence="9" type="ORF">ADM90_01845</name>
</gene>
<protein>
    <submittedName>
        <fullName evidence="9">Membrane protein</fullName>
    </submittedName>
</protein>
<dbReference type="OrthoDB" id="2365435at2"/>
<accession>A0A0M9DNF4</accession>
<feature type="transmembrane region" description="Helical" evidence="7">
    <location>
        <begin position="398"/>
        <end position="418"/>
    </location>
</feature>
<dbReference type="PANTHER" id="PTHR33406">
    <property type="entry name" value="MEMBRANE PROTEIN MJ1562-RELATED"/>
    <property type="match status" value="1"/>
</dbReference>
<dbReference type="InterPro" id="IPR000731">
    <property type="entry name" value="SSD"/>
</dbReference>
<dbReference type="SUPFAM" id="SSF82866">
    <property type="entry name" value="Multidrug efflux transporter AcrB transmembrane domain"/>
    <property type="match status" value="2"/>
</dbReference>
<comment type="subcellular location">
    <subcellularLocation>
        <location evidence="1">Cell membrane</location>
        <topology evidence="1">Multi-pass membrane protein</topology>
    </subcellularLocation>
</comment>
<evidence type="ECO:0000256" key="3">
    <source>
        <dbReference type="ARBA" id="ARBA00022475"/>
    </source>
</evidence>
<feature type="transmembrane region" description="Helical" evidence="7">
    <location>
        <begin position="335"/>
        <end position="360"/>
    </location>
</feature>
<dbReference type="PATRIC" id="fig|33935.3.peg.3225"/>
<dbReference type="PROSITE" id="PS50156">
    <property type="entry name" value="SSD"/>
    <property type="match status" value="1"/>
</dbReference>
<feature type="transmembrane region" description="Helical" evidence="7">
    <location>
        <begin position="303"/>
        <end position="323"/>
    </location>
</feature>
<dbReference type="Proteomes" id="UP000037977">
    <property type="component" value="Unassembled WGS sequence"/>
</dbReference>
<evidence type="ECO:0000256" key="5">
    <source>
        <dbReference type="ARBA" id="ARBA00022989"/>
    </source>
</evidence>
<dbReference type="InterPro" id="IPR004869">
    <property type="entry name" value="MMPL_dom"/>
</dbReference>
<keyword evidence="3" id="KW-1003">Cell membrane</keyword>
<feature type="transmembrane region" description="Helical" evidence="7">
    <location>
        <begin position="682"/>
        <end position="705"/>
    </location>
</feature>
<evidence type="ECO:0000256" key="6">
    <source>
        <dbReference type="ARBA" id="ARBA00023136"/>
    </source>
</evidence>
<keyword evidence="5 7" id="KW-1133">Transmembrane helix</keyword>
<dbReference type="GO" id="GO:0005886">
    <property type="term" value="C:plasma membrane"/>
    <property type="evidence" value="ECO:0007669"/>
    <property type="project" value="UniProtKB-SubCell"/>
</dbReference>
<dbReference type="PANTHER" id="PTHR33406:SF6">
    <property type="entry name" value="MEMBRANE PROTEIN YDGH-RELATED"/>
    <property type="match status" value="1"/>
</dbReference>
<evidence type="ECO:0000259" key="8">
    <source>
        <dbReference type="PROSITE" id="PS50156"/>
    </source>
</evidence>
<comment type="similarity">
    <text evidence="2">Belongs to the resistance-nodulation-cell division (RND) (TC 2.A.6) family. MmpL subfamily.</text>
</comment>
<evidence type="ECO:0000256" key="1">
    <source>
        <dbReference type="ARBA" id="ARBA00004651"/>
    </source>
</evidence>
<sequence>MKKHPLEQWGSMVASKKGRLLALAFWVLLVVVFSFAWPQINSIESESGKNLPDTEMSEQATSIIAEQFPNDAGTPLLLVWHRENGLTPDDFSAIQGVYNELQAKPLAHQTMVPPFDQMPPQALMASASENGTTIVTPVFFEKGVATDMLQDSLDKLTKIIEGYQVQLDDKLSSDALHVRFSGPVGIATDAVSLFSQADVKLLIATVLLVLVLLIIIYRSPLLAIIPLIVVGLAYGVISPTLGFFAEQGWIDKDSQAVSIMTVLLFGAGTDYCLFLISKYREILFDVEDKTVAMKLAVKESGGAILMSALTVVIGLATLSLAQYGAFQRFAVPFSFGVLVMGIAALVVLPAILVLIGRVAFFPFTPRTEEMATKKGKKQHKPSHKVSHKIGHFVTHKPWVVIAITVIILGGLAAFVPRIQYTFDLLSSFPKDMPSREGFTLIEENFSPGELAPVQLVIDTEGTEMNLQQQLEAISYIDSVADVQIGEKNKNIHLYELTFNANPYAQESLAHIPELQTEVIKILEAQGLNNAEKHVWLGGETASQYDTQQITKRDETVIMPTMIALIALLLFVYLRSITATVYLLATVIISYFGALGAGWLILHHIMGAEAISRAIPLYAFVFLVALGEDYNIFMISEIWKKRKTADHLTAVEEGVVRTGSVITSAGLILAGTFAVLATLPIQVLVQFGVVTAIGVLLDTFIVRPLLVPAITTVLGKYAFWPGALFKKDA</sequence>
<dbReference type="Pfam" id="PF03176">
    <property type="entry name" value="MMPL"/>
    <property type="match status" value="2"/>
</dbReference>
<keyword evidence="10" id="KW-1185">Reference proteome</keyword>
<evidence type="ECO:0000313" key="9">
    <source>
        <dbReference type="EMBL" id="KOY84173.1"/>
    </source>
</evidence>
<proteinExistence type="inferred from homology"/>
<evidence type="ECO:0000256" key="4">
    <source>
        <dbReference type="ARBA" id="ARBA00022692"/>
    </source>
</evidence>
<feature type="transmembrane region" description="Helical" evidence="7">
    <location>
        <begin position="613"/>
        <end position="632"/>
    </location>
</feature>
<dbReference type="EMBL" id="LGCI01000002">
    <property type="protein sequence ID" value="KOY84173.1"/>
    <property type="molecule type" value="Genomic_DNA"/>
</dbReference>
<dbReference type="STRING" id="33935.ADM90_01845"/>
<organism evidence="9 10">
    <name type="scientific">Lysinibacillus macroides</name>
    <dbReference type="NCBI Taxonomy" id="33935"/>
    <lineage>
        <taxon>Bacteria</taxon>
        <taxon>Bacillati</taxon>
        <taxon>Bacillota</taxon>
        <taxon>Bacilli</taxon>
        <taxon>Bacillales</taxon>
        <taxon>Bacillaceae</taxon>
        <taxon>Lysinibacillus</taxon>
    </lineage>
</organism>
<feature type="transmembrane region" description="Helical" evidence="7">
    <location>
        <begin position="224"/>
        <end position="244"/>
    </location>
</feature>
<feature type="transmembrane region" description="Helical" evidence="7">
    <location>
        <begin position="199"/>
        <end position="217"/>
    </location>
</feature>
<evidence type="ECO:0000313" key="10">
    <source>
        <dbReference type="Proteomes" id="UP000037977"/>
    </source>
</evidence>
<feature type="transmembrane region" description="Helical" evidence="7">
    <location>
        <begin position="580"/>
        <end position="601"/>
    </location>
</feature>
<evidence type="ECO:0000256" key="7">
    <source>
        <dbReference type="SAM" id="Phobius"/>
    </source>
</evidence>
<dbReference type="InterPro" id="IPR050545">
    <property type="entry name" value="Mycobact_MmpL"/>
</dbReference>
<dbReference type="AlphaFoldDB" id="A0A0M9DNF4"/>